<comment type="caution">
    <text evidence="5">The sequence shown here is derived from an EMBL/GenBank/DDBJ whole genome shotgun (WGS) entry which is preliminary data.</text>
</comment>
<dbReference type="GO" id="GO:0046872">
    <property type="term" value="F:metal ion binding"/>
    <property type="evidence" value="ECO:0007669"/>
    <property type="project" value="UniProtKB-KW"/>
</dbReference>
<dbReference type="Gene3D" id="2.160.10.10">
    <property type="entry name" value="Hexapeptide repeat proteins"/>
    <property type="match status" value="1"/>
</dbReference>
<dbReference type="InterPro" id="IPR007525">
    <property type="entry name" value="FrhB_FdhB_C"/>
</dbReference>
<keyword evidence="2" id="KW-0408">Iron</keyword>
<protein>
    <submittedName>
        <fullName evidence="5">4Fe-4S dicluster domain-containing protein</fullName>
    </submittedName>
</protein>
<dbReference type="Pfam" id="PF12838">
    <property type="entry name" value="Fer4_7"/>
    <property type="match status" value="1"/>
</dbReference>
<dbReference type="InterPro" id="IPR017896">
    <property type="entry name" value="4Fe4S_Fe-S-bd"/>
</dbReference>
<evidence type="ECO:0000313" key="5">
    <source>
        <dbReference type="EMBL" id="RGW32166.1"/>
    </source>
</evidence>
<dbReference type="PANTHER" id="PTHR43193:SF2">
    <property type="entry name" value="POLYFERREDOXIN PROTEIN FWDF"/>
    <property type="match status" value="1"/>
</dbReference>
<dbReference type="Pfam" id="PF04432">
    <property type="entry name" value="FrhB_FdhB_C"/>
    <property type="match status" value="1"/>
</dbReference>
<gene>
    <name evidence="5" type="ORF">DWV77_14975</name>
</gene>
<dbReference type="Proteomes" id="UP000285150">
    <property type="component" value="Unassembled WGS sequence"/>
</dbReference>
<dbReference type="SUPFAM" id="SSF54862">
    <property type="entry name" value="4Fe-4S ferredoxins"/>
    <property type="match status" value="1"/>
</dbReference>
<dbReference type="AlphaFoldDB" id="A0A413B3G4"/>
<accession>A0A413B3G4</accession>
<dbReference type="SUPFAM" id="SSF51161">
    <property type="entry name" value="Trimeric LpxA-like enzymes"/>
    <property type="match status" value="1"/>
</dbReference>
<evidence type="ECO:0000313" key="6">
    <source>
        <dbReference type="Proteomes" id="UP000285150"/>
    </source>
</evidence>
<dbReference type="InterPro" id="IPR017900">
    <property type="entry name" value="4Fe4S_Fe_S_CS"/>
</dbReference>
<dbReference type="CDD" id="cd04647">
    <property type="entry name" value="LbH_MAT_like"/>
    <property type="match status" value="1"/>
</dbReference>
<dbReference type="GO" id="GO:0051536">
    <property type="term" value="F:iron-sulfur cluster binding"/>
    <property type="evidence" value="ECO:0007669"/>
    <property type="project" value="UniProtKB-KW"/>
</dbReference>
<dbReference type="InterPro" id="IPR011004">
    <property type="entry name" value="Trimer_LpxA-like_sf"/>
</dbReference>
<feature type="domain" description="4Fe-4S ferredoxin-type" evidence="4">
    <location>
        <begin position="1"/>
        <end position="30"/>
    </location>
</feature>
<keyword evidence="1" id="KW-0479">Metal-binding</keyword>
<dbReference type="PROSITE" id="PS00198">
    <property type="entry name" value="4FE4S_FER_1"/>
    <property type="match status" value="1"/>
</dbReference>
<sequence length="608" mass="69064">MIDKLDKKECCGCNVCGDACPKGAITFFEDNEGFLYPSINKEFCIKCNICEKVCPVINIDALKQNDFEHPHCFAAIHKNLQVRFDSTSGGAFSAFAKKAYSEKAYVGGAIWNKDWSVSEYISNNKDDIEKLRSSKYIQSNAIGFYASVKKILQDGEKVLLCGTPCQIAALKSYLKKDYENLITLDFICMYVNSPKVWHKYIEFLEEKYSSKVIYIKDKNKEIGWRTLTNKVVFENGRVIYDSKDKNLFRLCYMDLGVASRPSCHNCKFKGFPRIADISVADFWGVEKYLNKDYDNDLGTSLILINSQKGDTYFDEKVKKSLCYQEIPFDTILDGNPALTITYKSPTNIDRIQFYKDLDNVNFEKLVLRRLIESTSLKVLFKRKLKNVLKFVYFTIKASKFSISTWYKNIYYNLFSRHVQSAIFSGHFLIFHKYTYIDIHRGAKIIVNGCVKLGNKVTEKDKSPTIFLIRKNGLIKFEGDYTFGAGANVQVFEDAEFIVGGGGDTNMGVEIVCGKKIQFEDNVFLGRNVIVRDTNGEHYLSRQGYKTSRAVILGNHAWLCDRCTIMPGVHVYPGGIVGASAFVTADVPAFSIVSGNPAQVVDEEVYWKS</sequence>
<organism evidence="5 6">
    <name type="scientific">Bacteroides stercoris</name>
    <dbReference type="NCBI Taxonomy" id="46506"/>
    <lineage>
        <taxon>Bacteria</taxon>
        <taxon>Pseudomonadati</taxon>
        <taxon>Bacteroidota</taxon>
        <taxon>Bacteroidia</taxon>
        <taxon>Bacteroidales</taxon>
        <taxon>Bacteroidaceae</taxon>
        <taxon>Bacteroides</taxon>
    </lineage>
</organism>
<name>A0A413B3G4_BACSE</name>
<feature type="domain" description="4Fe-4S ferredoxin-type" evidence="4">
    <location>
        <begin position="35"/>
        <end position="67"/>
    </location>
</feature>
<dbReference type="PANTHER" id="PTHR43193">
    <property type="match status" value="1"/>
</dbReference>
<evidence type="ECO:0000256" key="3">
    <source>
        <dbReference type="ARBA" id="ARBA00023014"/>
    </source>
</evidence>
<evidence type="ECO:0000256" key="2">
    <source>
        <dbReference type="ARBA" id="ARBA00023004"/>
    </source>
</evidence>
<dbReference type="EMBL" id="QSAF01000023">
    <property type="protein sequence ID" value="RGW32166.1"/>
    <property type="molecule type" value="Genomic_DNA"/>
</dbReference>
<dbReference type="PROSITE" id="PS51379">
    <property type="entry name" value="4FE4S_FER_2"/>
    <property type="match status" value="2"/>
</dbReference>
<reference evidence="5 6" key="1">
    <citation type="submission" date="2018-08" db="EMBL/GenBank/DDBJ databases">
        <title>A genome reference for cultivated species of the human gut microbiota.</title>
        <authorList>
            <person name="Zou Y."/>
            <person name="Xue W."/>
            <person name="Luo G."/>
        </authorList>
    </citation>
    <scope>NUCLEOTIDE SEQUENCE [LARGE SCALE GENOMIC DNA]</scope>
    <source>
        <strain evidence="5 6">AF12-7</strain>
    </source>
</reference>
<proteinExistence type="predicted"/>
<evidence type="ECO:0000256" key="1">
    <source>
        <dbReference type="ARBA" id="ARBA00022723"/>
    </source>
</evidence>
<dbReference type="InterPro" id="IPR052977">
    <property type="entry name" value="Polyferredoxin-like_ET"/>
</dbReference>
<evidence type="ECO:0000259" key="4">
    <source>
        <dbReference type="PROSITE" id="PS51379"/>
    </source>
</evidence>
<dbReference type="Gene3D" id="3.30.70.20">
    <property type="match status" value="1"/>
</dbReference>
<dbReference type="RefSeq" id="WP_117859090.1">
    <property type="nucleotide sequence ID" value="NZ_JAQCSR010000026.1"/>
</dbReference>
<keyword evidence="3" id="KW-0411">Iron-sulfur</keyword>